<evidence type="ECO:0000313" key="2">
    <source>
        <dbReference type="EMBL" id="GAA3503116.1"/>
    </source>
</evidence>
<feature type="compositionally biased region" description="Low complexity" evidence="1">
    <location>
        <begin position="202"/>
        <end position="215"/>
    </location>
</feature>
<feature type="region of interest" description="Disordered" evidence="1">
    <location>
        <begin position="1"/>
        <end position="234"/>
    </location>
</feature>
<comment type="caution">
    <text evidence="2">The sequence shown here is derived from an EMBL/GenBank/DDBJ whole genome shotgun (WGS) entry which is preliminary data.</text>
</comment>
<gene>
    <name evidence="2" type="ORF">GCM10019016_102260</name>
</gene>
<name>A0ABP6U9G9_9ACTN</name>
<reference evidence="3" key="1">
    <citation type="journal article" date="2019" name="Int. J. Syst. Evol. Microbiol.">
        <title>The Global Catalogue of Microorganisms (GCM) 10K type strain sequencing project: providing services to taxonomists for standard genome sequencing and annotation.</title>
        <authorList>
            <consortium name="The Broad Institute Genomics Platform"/>
            <consortium name="The Broad Institute Genome Sequencing Center for Infectious Disease"/>
            <person name="Wu L."/>
            <person name="Ma J."/>
        </authorList>
    </citation>
    <scope>NUCLEOTIDE SEQUENCE [LARGE SCALE GENOMIC DNA]</scope>
    <source>
        <strain evidence="3">JCM 4816</strain>
    </source>
</reference>
<sequence>MIVLPSAERGDASAPTEAGRTSTRAVPEAPGTTETASTDWCRSTRVSPSTSTRSRVGPDPGAAGGRAGASVRTRERQVRSQGWVTPSGECRRGDGELSGGIRSAPSTTPSRSSTSRSIRRSAPSSTARAAATAPHGTPSARASDTEPPTGTRDSAHPASSRRRCSSSTARTSARSSPTTTGRREPRRASARANSSGPSGRHTFAPAAPARSTSRAIRTDSPSARRATGSMTTRS</sequence>
<accession>A0ABP6U9G9</accession>
<keyword evidence="3" id="KW-1185">Reference proteome</keyword>
<organism evidence="2 3">
    <name type="scientific">Streptomyces prasinosporus</name>
    <dbReference type="NCBI Taxonomy" id="68256"/>
    <lineage>
        <taxon>Bacteria</taxon>
        <taxon>Bacillati</taxon>
        <taxon>Actinomycetota</taxon>
        <taxon>Actinomycetes</taxon>
        <taxon>Kitasatosporales</taxon>
        <taxon>Streptomycetaceae</taxon>
        <taxon>Streptomyces</taxon>
        <taxon>Streptomyces albogriseolus group</taxon>
    </lineage>
</organism>
<evidence type="ECO:0000313" key="3">
    <source>
        <dbReference type="Proteomes" id="UP001501455"/>
    </source>
</evidence>
<feature type="compositionally biased region" description="Low complexity" evidence="1">
    <location>
        <begin position="101"/>
        <end position="134"/>
    </location>
</feature>
<dbReference type="EMBL" id="BAAAXF010000073">
    <property type="protein sequence ID" value="GAA3503116.1"/>
    <property type="molecule type" value="Genomic_DNA"/>
</dbReference>
<feature type="compositionally biased region" description="Polar residues" evidence="1">
    <location>
        <begin position="32"/>
        <end position="41"/>
    </location>
</feature>
<feature type="compositionally biased region" description="Polar residues" evidence="1">
    <location>
        <begin position="140"/>
        <end position="152"/>
    </location>
</feature>
<protein>
    <submittedName>
        <fullName evidence="2">Uncharacterized protein</fullName>
    </submittedName>
</protein>
<feature type="compositionally biased region" description="Low complexity" evidence="1">
    <location>
        <begin position="43"/>
        <end position="55"/>
    </location>
</feature>
<feature type="compositionally biased region" description="Low complexity" evidence="1">
    <location>
        <begin position="165"/>
        <end position="180"/>
    </location>
</feature>
<dbReference type="Proteomes" id="UP001501455">
    <property type="component" value="Unassembled WGS sequence"/>
</dbReference>
<evidence type="ECO:0000256" key="1">
    <source>
        <dbReference type="SAM" id="MobiDB-lite"/>
    </source>
</evidence>
<proteinExistence type="predicted"/>